<dbReference type="EMBL" id="MU155053">
    <property type="protein sequence ID" value="KAF9486650.1"/>
    <property type="molecule type" value="Genomic_DNA"/>
</dbReference>
<proteinExistence type="predicted"/>
<sequence length="320" mass="35759">MQIAGAWVYRCFDKGQQGIQRSDDGGLSSESSDEEEDDVDEPSDYTTAASSPLILIPPTPSEEKAAITRIQTSAPKPILTSRPLFRETWVHHHPRACWGEQDANAASHCYAGPYYGQVQRLHFEDEVQARVVEVNSSSLMASTPSTSTPSTPSATTPPSLKLDVGTASKVKKKKRFRKKKTHEEYHFGASNDIVGIVMLEIHGADDLPRLENMTRTGWDMDSCVIRHSLNPVWDEKLLFHVRRYETAFKVQLSILDWDKYSSNDHVGDLIEGAPQLDPNTGLYATIGAEGHPMKEYKLPLATEKDVAREARHKPVITVKY</sequence>
<reference evidence="3" key="1">
    <citation type="submission" date="2020-11" db="EMBL/GenBank/DDBJ databases">
        <authorList>
            <consortium name="DOE Joint Genome Institute"/>
            <person name="Ahrendt S."/>
            <person name="Riley R."/>
            <person name="Andreopoulos W."/>
            <person name="Labutti K."/>
            <person name="Pangilinan J."/>
            <person name="Ruiz-Duenas F.J."/>
            <person name="Barrasa J.M."/>
            <person name="Sanchez-Garcia M."/>
            <person name="Camarero S."/>
            <person name="Miyauchi S."/>
            <person name="Serrano A."/>
            <person name="Linde D."/>
            <person name="Babiker R."/>
            <person name="Drula E."/>
            <person name="Ayuso-Fernandez I."/>
            <person name="Pacheco R."/>
            <person name="Padilla G."/>
            <person name="Ferreira P."/>
            <person name="Barriuso J."/>
            <person name="Kellner H."/>
            <person name="Castanera R."/>
            <person name="Alfaro M."/>
            <person name="Ramirez L."/>
            <person name="Pisabarro A.G."/>
            <person name="Kuo A."/>
            <person name="Tritt A."/>
            <person name="Lipzen A."/>
            <person name="He G."/>
            <person name="Yan M."/>
            <person name="Ng V."/>
            <person name="Cullen D."/>
            <person name="Martin F."/>
            <person name="Rosso M.-N."/>
            <person name="Henrissat B."/>
            <person name="Hibbett D."/>
            <person name="Martinez A.T."/>
            <person name="Grigoriev I.V."/>
        </authorList>
    </citation>
    <scope>NUCLEOTIDE SEQUENCE</scope>
    <source>
        <strain evidence="3">ATCC 90797</strain>
    </source>
</reference>
<dbReference type="SUPFAM" id="SSF49562">
    <property type="entry name" value="C2 domain (Calcium/lipid-binding domain, CaLB)"/>
    <property type="match status" value="1"/>
</dbReference>
<organism evidence="3 4">
    <name type="scientific">Pleurotus eryngii</name>
    <name type="common">Boletus of the steppes</name>
    <dbReference type="NCBI Taxonomy" id="5323"/>
    <lineage>
        <taxon>Eukaryota</taxon>
        <taxon>Fungi</taxon>
        <taxon>Dikarya</taxon>
        <taxon>Basidiomycota</taxon>
        <taxon>Agaricomycotina</taxon>
        <taxon>Agaricomycetes</taxon>
        <taxon>Agaricomycetidae</taxon>
        <taxon>Agaricales</taxon>
        <taxon>Pleurotineae</taxon>
        <taxon>Pleurotaceae</taxon>
        <taxon>Pleurotus</taxon>
    </lineage>
</organism>
<dbReference type="Gene3D" id="2.60.40.150">
    <property type="entry name" value="C2 domain"/>
    <property type="match status" value="1"/>
</dbReference>
<gene>
    <name evidence="3" type="ORF">BDN71DRAFT_1594824</name>
</gene>
<dbReference type="InterPro" id="IPR000008">
    <property type="entry name" value="C2_dom"/>
</dbReference>
<evidence type="ECO:0000259" key="2">
    <source>
        <dbReference type="Pfam" id="PF00168"/>
    </source>
</evidence>
<accession>A0A9P5ZGG0</accession>
<name>A0A9P5ZGG0_PLEER</name>
<protein>
    <recommendedName>
        <fullName evidence="2">C2 domain-containing protein</fullName>
    </recommendedName>
</protein>
<dbReference type="Pfam" id="PF00168">
    <property type="entry name" value="C2"/>
    <property type="match status" value="1"/>
</dbReference>
<evidence type="ECO:0000313" key="3">
    <source>
        <dbReference type="EMBL" id="KAF9486650.1"/>
    </source>
</evidence>
<keyword evidence="4" id="KW-1185">Reference proteome</keyword>
<feature type="domain" description="C2" evidence="2">
    <location>
        <begin position="223"/>
        <end position="269"/>
    </location>
</feature>
<evidence type="ECO:0000313" key="4">
    <source>
        <dbReference type="Proteomes" id="UP000807025"/>
    </source>
</evidence>
<feature type="compositionally biased region" description="Acidic residues" evidence="1">
    <location>
        <begin position="31"/>
        <end position="43"/>
    </location>
</feature>
<dbReference type="Proteomes" id="UP000807025">
    <property type="component" value="Unassembled WGS sequence"/>
</dbReference>
<dbReference type="OrthoDB" id="67700at2759"/>
<feature type="region of interest" description="Disordered" evidence="1">
    <location>
        <begin position="138"/>
        <end position="160"/>
    </location>
</feature>
<dbReference type="InterPro" id="IPR035892">
    <property type="entry name" value="C2_domain_sf"/>
</dbReference>
<comment type="caution">
    <text evidence="3">The sequence shown here is derived from an EMBL/GenBank/DDBJ whole genome shotgun (WGS) entry which is preliminary data.</text>
</comment>
<dbReference type="AlphaFoldDB" id="A0A9P5ZGG0"/>
<feature type="region of interest" description="Disordered" evidence="1">
    <location>
        <begin position="17"/>
        <end position="58"/>
    </location>
</feature>
<feature type="non-terminal residue" evidence="3">
    <location>
        <position position="320"/>
    </location>
</feature>
<evidence type="ECO:0000256" key="1">
    <source>
        <dbReference type="SAM" id="MobiDB-lite"/>
    </source>
</evidence>